<dbReference type="InterPro" id="IPR013785">
    <property type="entry name" value="Aldolase_TIM"/>
</dbReference>
<keyword evidence="1" id="KW-0456">Lyase</keyword>
<dbReference type="RefSeq" id="WP_075756277.1">
    <property type="nucleotide sequence ID" value="NZ_CP146991.1"/>
</dbReference>
<reference evidence="1 2" key="1">
    <citation type="submission" date="2016-01" db="EMBL/GenBank/DDBJ databases">
        <authorList>
            <person name="Brown R."/>
        </authorList>
    </citation>
    <scope>NUCLEOTIDE SEQUENCE [LARGE SCALE GENOMIC DNA]</scope>
    <source>
        <strain evidence="1">Sporomusa sphaeroides DSM 2875</strain>
    </source>
</reference>
<dbReference type="PIRSF" id="PIRSF038992">
    <property type="entry name" value="Aldolase_Ia"/>
    <property type="match status" value="1"/>
</dbReference>
<accession>A0ABM9W2G4</accession>
<dbReference type="CDD" id="cd00958">
    <property type="entry name" value="DhnA"/>
    <property type="match status" value="1"/>
</dbReference>
<dbReference type="InterPro" id="IPR041720">
    <property type="entry name" value="FbaB-like"/>
</dbReference>
<evidence type="ECO:0000313" key="1">
    <source>
        <dbReference type="EMBL" id="CVK19135.1"/>
    </source>
</evidence>
<dbReference type="Proteomes" id="UP000245702">
    <property type="component" value="Unassembled WGS sequence"/>
</dbReference>
<organism evidence="1 2">
    <name type="scientific">Sporomusa sphaeroides DSM 2875</name>
    <dbReference type="NCBI Taxonomy" id="1337886"/>
    <lineage>
        <taxon>Bacteria</taxon>
        <taxon>Bacillati</taxon>
        <taxon>Bacillota</taxon>
        <taxon>Negativicutes</taxon>
        <taxon>Selenomonadales</taxon>
        <taxon>Sporomusaceae</taxon>
        <taxon>Sporomusa</taxon>
    </lineage>
</organism>
<dbReference type="InterPro" id="IPR002915">
    <property type="entry name" value="DeoC/FbaB/LacD_aldolase"/>
</dbReference>
<dbReference type="Pfam" id="PF01791">
    <property type="entry name" value="DeoC"/>
    <property type="match status" value="1"/>
</dbReference>
<dbReference type="EMBL" id="FCOW01000008">
    <property type="protein sequence ID" value="CVK19135.1"/>
    <property type="molecule type" value="Genomic_DNA"/>
</dbReference>
<dbReference type="GO" id="GO:0016829">
    <property type="term" value="F:lyase activity"/>
    <property type="evidence" value="ECO:0007669"/>
    <property type="project" value="UniProtKB-KW"/>
</dbReference>
<dbReference type="SMART" id="SM01133">
    <property type="entry name" value="DeoC"/>
    <property type="match status" value="1"/>
</dbReference>
<comment type="caution">
    <text evidence="1">The sequence shown here is derived from an EMBL/GenBank/DDBJ whole genome shotgun (WGS) entry which is preliminary data.</text>
</comment>
<evidence type="ECO:0000313" key="2">
    <source>
        <dbReference type="Proteomes" id="UP000245702"/>
    </source>
</evidence>
<sequence>MSAQCGKAIRLSKIIKKSTQRSVSIAFDHGLDDGPMLGNIKPRETMEKIIEGGADAVLISPGIARICSDLLCVDNAPAIILRLDWTNTFRAKDELNFEEGRNILISDVESALALGADAVLTFMFIGYQDSHVEALEIAKNAEVCRAAARVGIPHIMEPMARGNAQRANGRELDAKLIALHTRMAAEIGADAIKTDYSGDAASYAKVIEGCPVPIMIAGGPKTSSIKESLDMVKGAIDAGASGVVLGRNVVQAKDPVAMIKALRSIVHNNESVDYVIRHFNL</sequence>
<keyword evidence="2" id="KW-1185">Reference proteome</keyword>
<dbReference type="SUPFAM" id="SSF51569">
    <property type="entry name" value="Aldolase"/>
    <property type="match status" value="1"/>
</dbReference>
<dbReference type="PANTHER" id="PTHR47916">
    <property type="entry name" value="FRUCTOSE-BISPHOSPHATE ALDOLASE CLASS 1"/>
    <property type="match status" value="1"/>
</dbReference>
<name>A0ABM9W2G4_9FIRM</name>
<dbReference type="PANTHER" id="PTHR47916:SF1">
    <property type="entry name" value="3-HYDROXY-5-PHOSPHONOOXYPENTANE-2,4-DIONE THIOLASE"/>
    <property type="match status" value="1"/>
</dbReference>
<proteinExistence type="predicted"/>
<dbReference type="Gene3D" id="3.20.20.70">
    <property type="entry name" value="Aldolase class I"/>
    <property type="match status" value="1"/>
</dbReference>
<protein>
    <submittedName>
        <fullName evidence="1">Aldolase LsrF</fullName>
        <ecNumber evidence="1">4.1.2.-</ecNumber>
    </submittedName>
</protein>
<dbReference type="EC" id="4.1.2.-" evidence="1"/>
<dbReference type="InterPro" id="IPR050456">
    <property type="entry name" value="DeoC/FbaB_aldolase"/>
</dbReference>
<gene>
    <name evidence="1" type="primary">lsrF</name>
    <name evidence="1" type="ORF">SSPH_01782</name>
</gene>